<evidence type="ECO:0000256" key="10">
    <source>
        <dbReference type="SAM" id="MobiDB-lite"/>
    </source>
</evidence>
<dbReference type="Proteomes" id="UP000594263">
    <property type="component" value="Unplaced"/>
</dbReference>
<feature type="compositionally biased region" description="Low complexity" evidence="10">
    <location>
        <begin position="371"/>
        <end position="390"/>
    </location>
</feature>
<dbReference type="PROSITE" id="PS00434">
    <property type="entry name" value="HSF_DOMAIN"/>
    <property type="match status" value="1"/>
</dbReference>
<proteinExistence type="inferred from homology"/>
<keyword evidence="4" id="KW-0346">Stress response</keyword>
<dbReference type="AlphaFoldDB" id="A0A7N0VFK2"/>
<dbReference type="FunFam" id="1.10.10.10:FF:000057">
    <property type="entry name" value="Heat shock transcription factor 1"/>
    <property type="match status" value="1"/>
</dbReference>
<evidence type="ECO:0000256" key="2">
    <source>
        <dbReference type="ARBA" id="ARBA00022553"/>
    </source>
</evidence>
<evidence type="ECO:0000256" key="4">
    <source>
        <dbReference type="ARBA" id="ARBA00023016"/>
    </source>
</evidence>
<feature type="compositionally biased region" description="Pro residues" evidence="10">
    <location>
        <begin position="23"/>
        <end position="32"/>
    </location>
</feature>
<dbReference type="InterPro" id="IPR036388">
    <property type="entry name" value="WH-like_DNA-bd_sf"/>
</dbReference>
<dbReference type="Gramene" id="Kaladp0808s0010.2.v1.1">
    <property type="protein sequence ID" value="Kaladp0808s0010.2.v1.1"/>
    <property type="gene ID" value="Kaladp0808s0010.v1.1"/>
</dbReference>
<dbReference type="EnsemblPlants" id="Kaladp0808s0010.1.v1.1">
    <property type="protein sequence ID" value="Kaladp0808s0010.1.v1.1"/>
    <property type="gene ID" value="Kaladp0808s0010.v1.1"/>
</dbReference>
<keyword evidence="3" id="KW-0805">Transcription regulation</keyword>
<organism evidence="12 13">
    <name type="scientific">Kalanchoe fedtschenkoi</name>
    <name type="common">Lavender scallops</name>
    <name type="synonym">South American air plant</name>
    <dbReference type="NCBI Taxonomy" id="63787"/>
    <lineage>
        <taxon>Eukaryota</taxon>
        <taxon>Viridiplantae</taxon>
        <taxon>Streptophyta</taxon>
        <taxon>Embryophyta</taxon>
        <taxon>Tracheophyta</taxon>
        <taxon>Spermatophyta</taxon>
        <taxon>Magnoliopsida</taxon>
        <taxon>eudicotyledons</taxon>
        <taxon>Gunneridae</taxon>
        <taxon>Pentapetalae</taxon>
        <taxon>Saxifragales</taxon>
        <taxon>Crassulaceae</taxon>
        <taxon>Kalanchoe</taxon>
    </lineage>
</organism>
<dbReference type="Pfam" id="PF00447">
    <property type="entry name" value="HSF_DNA-bind"/>
    <property type="match status" value="1"/>
</dbReference>
<feature type="compositionally biased region" description="Low complexity" evidence="10">
    <location>
        <begin position="303"/>
        <end position="319"/>
    </location>
</feature>
<sequence>MSNGADGGISGTCRAESTQSVPAPVPVPMPNPNAPPPFLCKTYDMVDDPSTDTVVSWSSGNNSFVVWNPPEFGRDLLPKYFKHSNFSSFVRQLNTYGFRKVHPDRWEFANEGFLRGKKHLLNTIKRRKASQAPTQSQLEQSQVQSPAATACVEVGKFGLEEEVEILKRDKNVLMQELVKLRQQQQTTDKQLQVTMDRLQGVEERQQQLMSFLAKAVQSPGFFSQFVLQQAQNNRLISEANKKRRLKQDDVTMDYPSSNPGSQIVKYQPFLNEVSTAFLQQMMEVDNSSQLEFRNNDPDNLFLDDASSSSNGGSSMDGVSKPPIPEVLASSAQFRSPPPSMIPPCGSAGDLVDVQHSSLGASSEVGRMIHHPPVSSDKQDSSPPSDLQSGPALPMFTDMVPESVAENLNDDSIQFDATTFGLDTDLPFGIESISPGHVPNDMSAYEDVWKMLSEEIDSAQLDHLANESEMLLVEDELDSSQNIDHLTDQMELLSSGAEKK</sequence>
<dbReference type="GO" id="GO:0006357">
    <property type="term" value="P:regulation of transcription by RNA polymerase II"/>
    <property type="evidence" value="ECO:0007669"/>
    <property type="project" value="TreeGrafter"/>
</dbReference>
<name>A0A7N0VFK2_KALFE</name>
<evidence type="ECO:0000313" key="13">
    <source>
        <dbReference type="Proteomes" id="UP000594263"/>
    </source>
</evidence>
<feature type="domain" description="HSF-type DNA-binding" evidence="11">
    <location>
        <begin position="77"/>
        <end position="101"/>
    </location>
</feature>
<evidence type="ECO:0000256" key="6">
    <source>
        <dbReference type="ARBA" id="ARBA00023163"/>
    </source>
</evidence>
<feature type="region of interest" description="Disordered" evidence="10">
    <location>
        <begin position="366"/>
        <end position="391"/>
    </location>
</feature>
<dbReference type="PANTHER" id="PTHR10015">
    <property type="entry name" value="HEAT SHOCK TRANSCRIPTION FACTOR"/>
    <property type="match status" value="1"/>
</dbReference>
<dbReference type="Gene3D" id="1.10.10.10">
    <property type="entry name" value="Winged helix-like DNA-binding domain superfamily/Winged helix DNA-binding domain"/>
    <property type="match status" value="1"/>
</dbReference>
<dbReference type="InterPro" id="IPR036390">
    <property type="entry name" value="WH_DNA-bd_sf"/>
</dbReference>
<evidence type="ECO:0000256" key="9">
    <source>
        <dbReference type="SAM" id="Coils"/>
    </source>
</evidence>
<keyword evidence="2" id="KW-0597">Phosphoprotein</keyword>
<dbReference type="Gramene" id="Kaladp0808s0010.1.v1.1">
    <property type="protein sequence ID" value="Kaladp0808s0010.1.v1.1"/>
    <property type="gene ID" value="Kaladp0808s0010.v1.1"/>
</dbReference>
<comment type="similarity">
    <text evidence="8">Belongs to the HSF family.</text>
</comment>
<evidence type="ECO:0000256" key="8">
    <source>
        <dbReference type="RuleBase" id="RU004020"/>
    </source>
</evidence>
<feature type="region of interest" description="Disordered" evidence="10">
    <location>
        <begin position="1"/>
        <end position="32"/>
    </location>
</feature>
<evidence type="ECO:0000256" key="5">
    <source>
        <dbReference type="ARBA" id="ARBA00023125"/>
    </source>
</evidence>
<dbReference type="SMART" id="SM00415">
    <property type="entry name" value="HSF"/>
    <property type="match status" value="1"/>
</dbReference>
<keyword evidence="6" id="KW-0804">Transcription</keyword>
<dbReference type="EnsemblPlants" id="Kaladp0808s0010.2.v1.1">
    <property type="protein sequence ID" value="Kaladp0808s0010.2.v1.1"/>
    <property type="gene ID" value="Kaladp0808s0010.v1.1"/>
</dbReference>
<accession>A0A7N0VFK2</accession>
<dbReference type="GO" id="GO:0003700">
    <property type="term" value="F:DNA-binding transcription factor activity"/>
    <property type="evidence" value="ECO:0007669"/>
    <property type="project" value="InterPro"/>
</dbReference>
<dbReference type="GO" id="GO:0034605">
    <property type="term" value="P:cellular response to heat"/>
    <property type="evidence" value="ECO:0007669"/>
    <property type="project" value="TreeGrafter"/>
</dbReference>
<dbReference type="GO" id="GO:0005634">
    <property type="term" value="C:nucleus"/>
    <property type="evidence" value="ECO:0007669"/>
    <property type="project" value="UniProtKB-SubCell"/>
</dbReference>
<dbReference type="PRINTS" id="PR00056">
    <property type="entry name" value="HSFDOMAIN"/>
</dbReference>
<keyword evidence="13" id="KW-1185">Reference proteome</keyword>
<evidence type="ECO:0000313" key="12">
    <source>
        <dbReference type="EnsemblPlants" id="Kaladp0808s0010.2.v1.1"/>
    </source>
</evidence>
<evidence type="ECO:0000256" key="3">
    <source>
        <dbReference type="ARBA" id="ARBA00023015"/>
    </source>
</evidence>
<reference evidence="12" key="1">
    <citation type="submission" date="2021-01" db="UniProtKB">
        <authorList>
            <consortium name="EnsemblPlants"/>
        </authorList>
    </citation>
    <scope>IDENTIFICATION</scope>
</reference>
<dbReference type="PANTHER" id="PTHR10015:SF436">
    <property type="entry name" value="HEAT STRESS TRANSCRIPTION FACTOR A-1D"/>
    <property type="match status" value="1"/>
</dbReference>
<keyword evidence="9" id="KW-0175">Coiled coil</keyword>
<comment type="subcellular location">
    <subcellularLocation>
        <location evidence="1">Nucleus</location>
    </subcellularLocation>
</comment>
<dbReference type="GO" id="GO:0000978">
    <property type="term" value="F:RNA polymerase II cis-regulatory region sequence-specific DNA binding"/>
    <property type="evidence" value="ECO:0007669"/>
    <property type="project" value="TreeGrafter"/>
</dbReference>
<keyword evidence="7" id="KW-0539">Nucleus</keyword>
<keyword evidence="5" id="KW-0238">DNA-binding</keyword>
<protein>
    <recommendedName>
        <fullName evidence="11">HSF-type DNA-binding domain-containing protein</fullName>
    </recommendedName>
</protein>
<dbReference type="InterPro" id="IPR000232">
    <property type="entry name" value="HSF_DNA-bd"/>
</dbReference>
<dbReference type="SUPFAM" id="SSF46785">
    <property type="entry name" value="Winged helix' DNA-binding domain"/>
    <property type="match status" value="1"/>
</dbReference>
<evidence type="ECO:0000256" key="1">
    <source>
        <dbReference type="ARBA" id="ARBA00004123"/>
    </source>
</evidence>
<feature type="coiled-coil region" evidence="9">
    <location>
        <begin position="156"/>
        <end position="183"/>
    </location>
</feature>
<feature type="compositionally biased region" description="Gly residues" evidence="10">
    <location>
        <begin position="1"/>
        <end position="10"/>
    </location>
</feature>
<feature type="region of interest" description="Disordered" evidence="10">
    <location>
        <begin position="290"/>
        <end position="323"/>
    </location>
</feature>
<evidence type="ECO:0000259" key="11">
    <source>
        <dbReference type="PROSITE" id="PS00434"/>
    </source>
</evidence>
<evidence type="ECO:0000256" key="7">
    <source>
        <dbReference type="ARBA" id="ARBA00023242"/>
    </source>
</evidence>